<name>A0ABX0YMZ7_9PSED</name>
<evidence type="ECO:0000313" key="2">
    <source>
        <dbReference type="EMBL" id="NJP03476.1"/>
    </source>
</evidence>
<organism evidence="2 3">
    <name type="scientific">Pseudomonas quercus</name>
    <dbReference type="NCBI Taxonomy" id="2722792"/>
    <lineage>
        <taxon>Bacteria</taxon>
        <taxon>Pseudomonadati</taxon>
        <taxon>Pseudomonadota</taxon>
        <taxon>Gammaproteobacteria</taxon>
        <taxon>Pseudomonadales</taxon>
        <taxon>Pseudomonadaceae</taxon>
        <taxon>Pseudomonas</taxon>
    </lineage>
</organism>
<dbReference type="Proteomes" id="UP000746535">
    <property type="component" value="Unassembled WGS sequence"/>
</dbReference>
<accession>A0ABX0YMZ7</accession>
<protein>
    <submittedName>
        <fullName evidence="2">Stability/partitioning determinant</fullName>
    </submittedName>
</protein>
<evidence type="ECO:0000256" key="1">
    <source>
        <dbReference type="SAM" id="MobiDB-lite"/>
    </source>
</evidence>
<gene>
    <name evidence="2" type="ORF">HBH25_21810</name>
</gene>
<comment type="caution">
    <text evidence="2">The sequence shown here is derived from an EMBL/GenBank/DDBJ whole genome shotgun (WGS) entry which is preliminary data.</text>
</comment>
<feature type="region of interest" description="Disordered" evidence="1">
    <location>
        <begin position="1"/>
        <end position="62"/>
    </location>
</feature>
<dbReference type="RefSeq" id="WP_168086055.1">
    <property type="nucleotide sequence ID" value="NZ_JAAVJI010000021.1"/>
</dbReference>
<proteinExistence type="predicted"/>
<keyword evidence="3" id="KW-1185">Reference proteome</keyword>
<evidence type="ECO:0000313" key="3">
    <source>
        <dbReference type="Proteomes" id="UP000746535"/>
    </source>
</evidence>
<reference evidence="2 3" key="1">
    <citation type="submission" date="2020-03" db="EMBL/GenBank/DDBJ databases">
        <authorList>
            <person name="Wang L."/>
            <person name="He N."/>
            <person name="Li Y."/>
            <person name="Fang Y."/>
            <person name="Zhang F."/>
        </authorList>
    </citation>
    <scope>NUCLEOTIDE SEQUENCE [LARGE SCALE GENOMIC DNA]</scope>
    <source>
        <strain evidence="3">hsmgli-8</strain>
    </source>
</reference>
<sequence length="109" mass="12349">MTTDKRVDPFANLGSFKPKGDSQRPTNTEVIEKISKDNNFPSREASESKAPKRTRFNSGEPKKQLNIKVTESCHQRFYEMAESRGIRVLGDLVNLALDALEQQGRKDSH</sequence>
<dbReference type="EMBL" id="JAAVJI010000021">
    <property type="protein sequence ID" value="NJP03476.1"/>
    <property type="molecule type" value="Genomic_DNA"/>
</dbReference>